<evidence type="ECO:0000313" key="24">
    <source>
        <dbReference type="RefSeq" id="XP_022239910.1"/>
    </source>
</evidence>
<dbReference type="PROSITE" id="PS50088">
    <property type="entry name" value="ANK_REPEAT"/>
    <property type="match status" value="3"/>
</dbReference>
<keyword evidence="15" id="KW-1053">Target membrane</keyword>
<evidence type="ECO:0000256" key="3">
    <source>
        <dbReference type="ARBA" id="ARBA00004552"/>
    </source>
</evidence>
<dbReference type="InterPro" id="IPR057568">
    <property type="entry name" value="CortBP2_NAV1-like_AAA_lid"/>
</dbReference>
<dbReference type="InterPro" id="IPR036770">
    <property type="entry name" value="Ankyrin_rpt-contain_sf"/>
</dbReference>
<keyword evidence="14" id="KW-0966">Cell projection</keyword>
<dbReference type="SUPFAM" id="SSF48403">
    <property type="entry name" value="Ankyrin repeat"/>
    <property type="match status" value="1"/>
</dbReference>
<feature type="domain" description="CortBP2/NAV1-like AAA+ ATPase lid" evidence="22">
    <location>
        <begin position="1265"/>
        <end position="1327"/>
    </location>
</feature>
<keyword evidence="10" id="KW-0677">Repeat</keyword>
<evidence type="ECO:0000256" key="5">
    <source>
        <dbReference type="ARBA" id="ARBA00022481"/>
    </source>
</evidence>
<evidence type="ECO:0000256" key="7">
    <source>
        <dbReference type="ARBA" id="ARBA00022490"/>
    </source>
</evidence>
<evidence type="ECO:0000256" key="2">
    <source>
        <dbReference type="ARBA" id="ARBA00004544"/>
    </source>
</evidence>
<keyword evidence="8" id="KW-0472">Membrane</keyword>
<protein>
    <recommendedName>
        <fullName evidence="4">Cortactin-binding protein 2</fullName>
    </recommendedName>
</protein>
<name>A0ABM1S8F5_LIMPO</name>
<keyword evidence="7" id="KW-0963">Cytoplasm</keyword>
<evidence type="ECO:0000256" key="6">
    <source>
        <dbReference type="ARBA" id="ARBA00022483"/>
    </source>
</evidence>
<keyword evidence="12" id="KW-0528">Neurotoxin</keyword>
<keyword evidence="12" id="KW-0800">Toxin</keyword>
<dbReference type="PROSITE" id="PS50297">
    <property type="entry name" value="ANK_REP_REGION"/>
    <property type="match status" value="1"/>
</dbReference>
<feature type="compositionally biased region" description="Pro residues" evidence="20">
    <location>
        <begin position="387"/>
        <end position="396"/>
    </location>
</feature>
<evidence type="ECO:0000256" key="17">
    <source>
        <dbReference type="ARBA" id="ARBA00044767"/>
    </source>
</evidence>
<organism evidence="23 24">
    <name type="scientific">Limulus polyphemus</name>
    <name type="common">Atlantic horseshoe crab</name>
    <dbReference type="NCBI Taxonomy" id="6850"/>
    <lineage>
        <taxon>Eukaryota</taxon>
        <taxon>Metazoa</taxon>
        <taxon>Ecdysozoa</taxon>
        <taxon>Arthropoda</taxon>
        <taxon>Chelicerata</taxon>
        <taxon>Merostomata</taxon>
        <taxon>Xiphosura</taxon>
        <taxon>Limulidae</taxon>
        <taxon>Limulus</taxon>
    </lineage>
</organism>
<keyword evidence="18" id="KW-0040">ANK repeat</keyword>
<proteinExistence type="predicted"/>
<dbReference type="SUPFAM" id="SSF52540">
    <property type="entry name" value="P-loop containing nucleoside triphosphate hydrolases"/>
    <property type="match status" value="1"/>
</dbReference>
<keyword evidence="5" id="KW-0488">Methylation</keyword>
<dbReference type="InterPro" id="IPR050719">
    <property type="entry name" value="Cortactin-Actin_Reg"/>
</dbReference>
<dbReference type="InterPro" id="IPR027417">
    <property type="entry name" value="P-loop_NTPase"/>
</dbReference>
<evidence type="ECO:0000256" key="10">
    <source>
        <dbReference type="ARBA" id="ARBA00022737"/>
    </source>
</evidence>
<gene>
    <name evidence="24" type="primary">LOC106458068</name>
</gene>
<evidence type="ECO:0000259" key="21">
    <source>
        <dbReference type="Pfam" id="PF09727"/>
    </source>
</evidence>
<dbReference type="SMART" id="SM00248">
    <property type="entry name" value="ANK"/>
    <property type="match status" value="4"/>
</dbReference>
<dbReference type="PANTHER" id="PTHR23166:SF5">
    <property type="entry name" value="CTTNBP2 N-TERMINAL-LIKE PROTEIN"/>
    <property type="match status" value="1"/>
</dbReference>
<comment type="function">
    <text evidence="16">Regulates the dendritic spine distribution of CTTN/cortactin in hippocampal neurons, and thus controls dendritic spinogenesis and dendritic spine maintenance. Associates with the striatin-interacting phosphatase and kinase (STRIPAK) core complex to regulate dendritic spine distribution of the STRIPAK complex in hippocampal neurons.</text>
</comment>
<evidence type="ECO:0000256" key="19">
    <source>
        <dbReference type="SAM" id="Coils"/>
    </source>
</evidence>
<evidence type="ECO:0000256" key="16">
    <source>
        <dbReference type="ARBA" id="ARBA00044742"/>
    </source>
</evidence>
<comment type="subunit">
    <text evidence="17">Interacts with CTTN/cortactin SH3 domain. Interacts with STRN, STRN4/zinedin and MOB4/phocein; this interactions mediate the association with the STRIPAK core complex and may regulate dendritic spine distribution of the STRIPAK complex in hippocampal neurons. Activation of glutamate receptors weakens the interaction with STRN and STRN4.</text>
</comment>
<accession>A0ABM1S8F5</accession>
<feature type="compositionally biased region" description="Basic and acidic residues" evidence="20">
    <location>
        <begin position="1453"/>
        <end position="1463"/>
    </location>
</feature>
<evidence type="ECO:0000256" key="9">
    <source>
        <dbReference type="ARBA" id="ARBA00022553"/>
    </source>
</evidence>
<keyword evidence="11" id="KW-0770">Synapse</keyword>
<dbReference type="Pfam" id="PF25408">
    <property type="entry name" value="AAA_lid_NAV1"/>
    <property type="match status" value="1"/>
</dbReference>
<dbReference type="Proteomes" id="UP000694941">
    <property type="component" value="Unplaced"/>
</dbReference>
<feature type="repeat" description="ANK" evidence="18">
    <location>
        <begin position="799"/>
        <end position="831"/>
    </location>
</feature>
<evidence type="ECO:0000256" key="4">
    <source>
        <dbReference type="ARBA" id="ARBA00017042"/>
    </source>
</evidence>
<dbReference type="Pfam" id="PF09727">
    <property type="entry name" value="CortBP2"/>
    <property type="match status" value="1"/>
</dbReference>
<dbReference type="Gene3D" id="1.25.40.20">
    <property type="entry name" value="Ankyrin repeat-containing domain"/>
    <property type="match status" value="1"/>
</dbReference>
<feature type="region of interest" description="Disordered" evidence="20">
    <location>
        <begin position="362"/>
        <end position="396"/>
    </location>
</feature>
<evidence type="ECO:0000256" key="15">
    <source>
        <dbReference type="ARBA" id="ARBA00023298"/>
    </source>
</evidence>
<feature type="repeat" description="ANK" evidence="18">
    <location>
        <begin position="766"/>
        <end position="798"/>
    </location>
</feature>
<evidence type="ECO:0000256" key="20">
    <source>
        <dbReference type="SAM" id="MobiDB-lite"/>
    </source>
</evidence>
<dbReference type="RefSeq" id="XP_022239910.1">
    <property type="nucleotide sequence ID" value="XM_022384202.1"/>
</dbReference>
<comment type="subcellular location">
    <subcellularLocation>
        <location evidence="3">Cell projection</location>
        <location evidence="3">Dendritic spine</location>
    </subcellularLocation>
    <subcellularLocation>
        <location evidence="2">Cytoplasm</location>
        <location evidence="2">Cell cortex</location>
    </subcellularLocation>
    <subcellularLocation>
        <location evidence="1">Target cell membrane</location>
    </subcellularLocation>
</comment>
<feature type="region of interest" description="Disordered" evidence="20">
    <location>
        <begin position="444"/>
        <end position="467"/>
    </location>
</feature>
<evidence type="ECO:0000256" key="1">
    <source>
        <dbReference type="ARBA" id="ARBA00004175"/>
    </source>
</evidence>
<dbReference type="InterPro" id="IPR002110">
    <property type="entry name" value="Ankyrin_rpt"/>
</dbReference>
<feature type="coiled-coil region" evidence="19">
    <location>
        <begin position="253"/>
        <end position="322"/>
    </location>
</feature>
<evidence type="ECO:0000256" key="12">
    <source>
        <dbReference type="ARBA" id="ARBA00023028"/>
    </source>
</evidence>
<keyword evidence="13 19" id="KW-0175">Coiled coil</keyword>
<feature type="domain" description="Cortactin-binding protein-2 N-terminal" evidence="21">
    <location>
        <begin position="53"/>
        <end position="237"/>
    </location>
</feature>
<dbReference type="Pfam" id="PF12796">
    <property type="entry name" value="Ank_2"/>
    <property type="match status" value="1"/>
</dbReference>
<dbReference type="PANTHER" id="PTHR23166">
    <property type="entry name" value="FILAMIN/GPBP-INTERACTING PROTEIN"/>
    <property type="match status" value="1"/>
</dbReference>
<feature type="compositionally biased region" description="Low complexity" evidence="20">
    <location>
        <begin position="1436"/>
        <end position="1449"/>
    </location>
</feature>
<evidence type="ECO:0000256" key="18">
    <source>
        <dbReference type="PROSITE-ProRule" id="PRU00023"/>
    </source>
</evidence>
<evidence type="ECO:0000256" key="14">
    <source>
        <dbReference type="ARBA" id="ARBA00023273"/>
    </source>
</evidence>
<sequence length="1505" mass="166707">MVVWNLFTKSFNSMEEGIERIFGSDELQAFVRKCIVDPTLWQLVLDQQQFKMELSKTDLLKLLSVLEGELQAREVVIAVLKAEQVKQLLYPKKRGGKGDPIAALQRDVFGVTDPNFDESEVKAVYNMQLQQLEQLILEQRKVQLHLRDQLLEENERAGKIVAELEDEKRKHAQDTAQGDDVTYMLEKERERLKQELEFEKQQNKKLEKELKKLTETLEKEQNRQKEIVLLLLAERKRLIVRLLEERQQSEELTEILNHEKAQIAEMVEGLEEESQKSLQLEAELEKQQAEFSQQKEHFQKQLSTAGDREQELISELEKLREEDIFLRRQLGGKGDELLPGGPIPVNLGEGVRSTIVTMVSTPPRSISTVSPTVSPPRNVARAVSPKPGLPPATPAKPPGLVPQIPHKLAVPIATSIPPKPNIPPSLTGAQSHPTPPLLAVPQPTVPCSSPKSPVKHFPHSTSPVPPHRPISSAIPQEIIMGESLAGHVSTAHSRSVTSAVAATSVFHTVERTVTMVTSQIHAAGADTVAQTQQGGNIPATTAESNLAAAVRKPVPVGRGTPPPVPPNKPVLPPQVLYRKEIGPRPPVPPRSDVITDGRTTQKMTVSGTRFGVTVTKNKVLTKGPGSGVDGPEVARVEGQVGGALKEDHCGAPTGREDTVNLNGSSGMDMIDQELADFQELLVSMVTGEKSSSCNIEGCASSSLSSHLCCVTAAKIKQKILASDNTDSLLISSHANQLKPSCETLTQDADHESCAATDEKYSKILENENTTIHKATANGHLWCLNLILKGGFDINTMNEERQTPLHIAVTLGNKEIINHLLKNGADPMAYSKDNRTPLHEAVRHNKPDILWVLLQHVPVTSLQDSEMRTNVKNLNLSLIHLAVNNNLKGCLAVLLSATRILDETSSLKDSLQEMVKEVASSLLEDEDVQHHKTCDVVVSVKHLEKVQLHPIGFHWTWKSNLIGAVVVNPLTTWNTLEQQLSVLINQYWSSLCKPLTFNISGPNRQNSKVKVAGLGLSWEDIQSIVIGPIYWSKGSHEIYTTPCQLVNLFATKNVVLYLKDETEGNLADLVGDTLLPVQTLNFIFHLLESSCGIILSGPSYSGKTYLALRLAYYWAHKLQNHGEEVSLIFHDFETERSDTAYKKLGKLNDLLVTRLTSCHCIVILDNFLVNSEGRKGIKNLEEMVSSILNAGKHNEVTEKKQLHFFVTSSCLSLTGEKEGFFKFVNLLDGKGTFCSLVDRNLRRQLIHHQFQSHASKISSGQQRAALWVIAVWNQLNSFLAKVGLAELKFGPFLFTSCPLTGSQPTTVANWLLDLWNNVLFHEIEKAVVYLRQCPHKDVEEKVVNSALSVIARKVLLAKCPLAPSEKSEFIQSLLGIGSGPRLSSVRHGRFSGSIHDLSHGRRSPSIGKAHRRSHSADNRPQAANKKPEDITSSFDLSSTSNNPNTNNRSVTWDDEPHQFKDQEKSVQFIPYEHEKDVNPDFGRPMKSAENQRPSCKSEGDEPEIIS</sequence>
<feature type="repeat" description="ANK" evidence="18">
    <location>
        <begin position="832"/>
        <end position="864"/>
    </location>
</feature>
<keyword evidence="6" id="KW-0268">Exocytosis</keyword>
<evidence type="ECO:0000259" key="22">
    <source>
        <dbReference type="Pfam" id="PF25408"/>
    </source>
</evidence>
<keyword evidence="23" id="KW-1185">Reference proteome</keyword>
<feature type="coiled-coil region" evidence="19">
    <location>
        <begin position="147"/>
        <end position="223"/>
    </location>
</feature>
<keyword evidence="12" id="KW-0638">Presynaptic neurotoxin</keyword>
<evidence type="ECO:0000256" key="8">
    <source>
        <dbReference type="ARBA" id="ARBA00022537"/>
    </source>
</evidence>
<evidence type="ECO:0000256" key="13">
    <source>
        <dbReference type="ARBA" id="ARBA00023054"/>
    </source>
</evidence>
<keyword evidence="9" id="KW-0597">Phosphoprotein</keyword>
<dbReference type="GeneID" id="106458068"/>
<feature type="region of interest" description="Disordered" evidence="20">
    <location>
        <begin position="1392"/>
        <end position="1505"/>
    </location>
</feature>
<feature type="compositionally biased region" description="Low complexity" evidence="20">
    <location>
        <begin position="362"/>
        <end position="377"/>
    </location>
</feature>
<keyword evidence="8" id="KW-1052">Target cell membrane</keyword>
<evidence type="ECO:0000313" key="23">
    <source>
        <dbReference type="Proteomes" id="UP000694941"/>
    </source>
</evidence>
<dbReference type="InterPro" id="IPR019131">
    <property type="entry name" value="Cortactin-binding_p2_N"/>
</dbReference>
<evidence type="ECO:0000256" key="11">
    <source>
        <dbReference type="ARBA" id="ARBA00023018"/>
    </source>
</evidence>
<reference evidence="24" key="1">
    <citation type="submission" date="2025-08" db="UniProtKB">
        <authorList>
            <consortium name="RefSeq"/>
        </authorList>
    </citation>
    <scope>IDENTIFICATION</scope>
    <source>
        <tissue evidence="24">Muscle</tissue>
    </source>
</reference>